<sequence>MEATKATKGADGRRGGDRKKSVSKQLKPASNSPSSVSLVSLKKDATPNIAVPALPFTSSRSSNTSPPG</sequence>
<comment type="caution">
    <text evidence="2">The sequence shown here is derived from an EMBL/GenBank/DDBJ whole genome shotgun (WGS) entry which is preliminary data.</text>
</comment>
<dbReference type="EMBL" id="RDQH01000340">
    <property type="protein sequence ID" value="RXH76519.1"/>
    <property type="molecule type" value="Genomic_DNA"/>
</dbReference>
<protein>
    <submittedName>
        <fullName evidence="2">Uncharacterized protein</fullName>
    </submittedName>
</protein>
<reference evidence="2 3" key="1">
    <citation type="submission" date="2018-10" db="EMBL/GenBank/DDBJ databases">
        <title>A high-quality apple genome assembly.</title>
        <authorList>
            <person name="Hu J."/>
        </authorList>
    </citation>
    <scope>NUCLEOTIDE SEQUENCE [LARGE SCALE GENOMIC DNA]</scope>
    <source>
        <strain evidence="3">cv. HFTH1</strain>
        <tissue evidence="2">Young leaf</tissue>
    </source>
</reference>
<proteinExistence type="predicted"/>
<gene>
    <name evidence="2" type="ORF">DVH24_019407</name>
</gene>
<feature type="region of interest" description="Disordered" evidence="1">
    <location>
        <begin position="1"/>
        <end position="68"/>
    </location>
</feature>
<organism evidence="2 3">
    <name type="scientific">Malus domestica</name>
    <name type="common">Apple</name>
    <name type="synonym">Pyrus malus</name>
    <dbReference type="NCBI Taxonomy" id="3750"/>
    <lineage>
        <taxon>Eukaryota</taxon>
        <taxon>Viridiplantae</taxon>
        <taxon>Streptophyta</taxon>
        <taxon>Embryophyta</taxon>
        <taxon>Tracheophyta</taxon>
        <taxon>Spermatophyta</taxon>
        <taxon>Magnoliopsida</taxon>
        <taxon>eudicotyledons</taxon>
        <taxon>Gunneridae</taxon>
        <taxon>Pentapetalae</taxon>
        <taxon>rosids</taxon>
        <taxon>fabids</taxon>
        <taxon>Rosales</taxon>
        <taxon>Rosaceae</taxon>
        <taxon>Amygdaloideae</taxon>
        <taxon>Maleae</taxon>
        <taxon>Malus</taxon>
    </lineage>
</organism>
<feature type="compositionally biased region" description="Basic and acidic residues" evidence="1">
    <location>
        <begin position="8"/>
        <end position="20"/>
    </location>
</feature>
<accession>A0A498I0U4</accession>
<dbReference type="Proteomes" id="UP000290289">
    <property type="component" value="Chromosome 14"/>
</dbReference>
<name>A0A498I0U4_MALDO</name>
<feature type="compositionally biased region" description="Low complexity" evidence="1">
    <location>
        <begin position="26"/>
        <end position="40"/>
    </location>
</feature>
<evidence type="ECO:0000256" key="1">
    <source>
        <dbReference type="SAM" id="MobiDB-lite"/>
    </source>
</evidence>
<evidence type="ECO:0000313" key="3">
    <source>
        <dbReference type="Proteomes" id="UP000290289"/>
    </source>
</evidence>
<evidence type="ECO:0000313" key="2">
    <source>
        <dbReference type="EMBL" id="RXH76519.1"/>
    </source>
</evidence>
<feature type="compositionally biased region" description="Polar residues" evidence="1">
    <location>
        <begin position="56"/>
        <end position="68"/>
    </location>
</feature>
<dbReference type="AlphaFoldDB" id="A0A498I0U4"/>
<keyword evidence="3" id="KW-1185">Reference proteome</keyword>